<sequence length="133" mass="14894">MNKEVLHNELRFKAIRSGGAGGQHVNKVSSKVVLSFDLNASQAFSAEEKERLYSVLASKLSKEGFLLLSCDESRSQFKNKALVIARFLQLIETALQVPKSRKATKIPKAVIEKRLKAKRSQSALKETRQKPKL</sequence>
<feature type="domain" description="Prokaryotic-type class I peptide chain release factors" evidence="2">
    <location>
        <begin position="16"/>
        <end position="32"/>
    </location>
</feature>
<dbReference type="eggNOG" id="COG1186">
    <property type="taxonomic scope" value="Bacteria"/>
</dbReference>
<evidence type="ECO:0000313" key="4">
    <source>
        <dbReference type="Proteomes" id="UP000030121"/>
    </source>
</evidence>
<dbReference type="OrthoDB" id="9815709at2"/>
<evidence type="ECO:0000259" key="2">
    <source>
        <dbReference type="PROSITE" id="PS00745"/>
    </source>
</evidence>
<dbReference type="PANTHER" id="PTHR47814:SF1">
    <property type="entry name" value="PEPTIDYL-TRNA HYDROLASE ARFB"/>
    <property type="match status" value="1"/>
</dbReference>
<dbReference type="NCBIfam" id="NF006718">
    <property type="entry name" value="PRK09256.1"/>
    <property type="match status" value="1"/>
</dbReference>
<proteinExistence type="inferred from homology"/>
<evidence type="ECO:0000313" key="3">
    <source>
        <dbReference type="EMBL" id="KGO89782.1"/>
    </source>
</evidence>
<dbReference type="SUPFAM" id="SSF75620">
    <property type="entry name" value="Release factor"/>
    <property type="match status" value="1"/>
</dbReference>
<evidence type="ECO:0000256" key="1">
    <source>
        <dbReference type="ARBA" id="ARBA00010835"/>
    </source>
</evidence>
<dbReference type="PANTHER" id="PTHR47814">
    <property type="entry name" value="PEPTIDYL-TRNA HYDROLASE ARFB"/>
    <property type="match status" value="1"/>
</dbReference>
<dbReference type="AlphaFoldDB" id="A0A0A2MAU5"/>
<keyword evidence="4" id="KW-1185">Reference proteome</keyword>
<dbReference type="GO" id="GO:0072344">
    <property type="term" value="P:rescue of stalled ribosome"/>
    <property type="evidence" value="ECO:0007669"/>
    <property type="project" value="TreeGrafter"/>
</dbReference>
<dbReference type="InterPro" id="IPR045853">
    <property type="entry name" value="Pep_chain_release_fac_I_sf"/>
</dbReference>
<dbReference type="EMBL" id="JRLW01000005">
    <property type="protein sequence ID" value="KGO89782.1"/>
    <property type="molecule type" value="Genomic_DNA"/>
</dbReference>
<dbReference type="STRING" id="1121899.GCA_000430025_01828"/>
<organism evidence="3 4">
    <name type="scientific">Flavobacterium suncheonense GH29-5 = DSM 17707</name>
    <dbReference type="NCBI Taxonomy" id="1121899"/>
    <lineage>
        <taxon>Bacteria</taxon>
        <taxon>Pseudomonadati</taxon>
        <taxon>Bacteroidota</taxon>
        <taxon>Flavobacteriia</taxon>
        <taxon>Flavobacteriales</taxon>
        <taxon>Flavobacteriaceae</taxon>
        <taxon>Flavobacterium</taxon>
    </lineage>
</organism>
<protein>
    <submittedName>
        <fullName evidence="3">Peptide chain release factor 1</fullName>
    </submittedName>
</protein>
<comment type="caution">
    <text evidence="3">The sequence shown here is derived from an EMBL/GenBank/DDBJ whole genome shotgun (WGS) entry which is preliminary data.</text>
</comment>
<accession>A0A0A2MAU5</accession>
<reference evidence="3 4" key="1">
    <citation type="submission" date="2013-09" db="EMBL/GenBank/DDBJ databases">
        <authorList>
            <person name="Zeng Z."/>
            <person name="Chen C."/>
        </authorList>
    </citation>
    <scope>NUCLEOTIDE SEQUENCE [LARGE SCALE GENOMIC DNA]</scope>
    <source>
        <strain evidence="3 4">GH29-5</strain>
    </source>
</reference>
<comment type="similarity">
    <text evidence="1">Belongs to the prokaryotic/mitochondrial release factor family.</text>
</comment>
<gene>
    <name evidence="3" type="ORF">Q764_06240</name>
</gene>
<dbReference type="Pfam" id="PF00472">
    <property type="entry name" value="RF-1"/>
    <property type="match status" value="1"/>
</dbReference>
<name>A0A0A2MAU5_9FLAO</name>
<dbReference type="GO" id="GO:0004045">
    <property type="term" value="F:peptidyl-tRNA hydrolase activity"/>
    <property type="evidence" value="ECO:0007669"/>
    <property type="project" value="TreeGrafter"/>
</dbReference>
<dbReference type="Proteomes" id="UP000030121">
    <property type="component" value="Unassembled WGS sequence"/>
</dbReference>
<dbReference type="GO" id="GO:0043022">
    <property type="term" value="F:ribosome binding"/>
    <property type="evidence" value="ECO:0007669"/>
    <property type="project" value="TreeGrafter"/>
</dbReference>
<dbReference type="GO" id="GO:0003747">
    <property type="term" value="F:translation release factor activity"/>
    <property type="evidence" value="ECO:0007669"/>
    <property type="project" value="InterPro"/>
</dbReference>
<dbReference type="PROSITE" id="PS00745">
    <property type="entry name" value="RF_PROK_I"/>
    <property type="match status" value="1"/>
</dbReference>
<dbReference type="RefSeq" id="WP_026980275.1">
    <property type="nucleotide sequence ID" value="NZ_AUCZ01000008.1"/>
</dbReference>
<dbReference type="Gene3D" id="3.30.160.20">
    <property type="match status" value="1"/>
</dbReference>
<dbReference type="InterPro" id="IPR000352">
    <property type="entry name" value="Pep_chain_release_fac_I"/>
</dbReference>